<dbReference type="EC" id="2.5.1.54" evidence="4"/>
<dbReference type="Pfam" id="PF18152">
    <property type="entry name" value="DAHP_snth_FXD"/>
    <property type="match status" value="1"/>
</dbReference>
<organism evidence="4 5">
    <name type="scientific">Vallitalea guaymasensis</name>
    <dbReference type="NCBI Taxonomy" id="1185412"/>
    <lineage>
        <taxon>Bacteria</taxon>
        <taxon>Bacillati</taxon>
        <taxon>Bacillota</taxon>
        <taxon>Clostridia</taxon>
        <taxon>Lachnospirales</taxon>
        <taxon>Vallitaleaceae</taxon>
        <taxon>Vallitalea</taxon>
    </lineage>
</organism>
<dbReference type="Gene3D" id="3.20.20.70">
    <property type="entry name" value="Aldolase class I"/>
    <property type="match status" value="1"/>
</dbReference>
<accession>A0A8J8MB38</accession>
<name>A0A8J8MB38_9FIRM</name>
<dbReference type="InterPro" id="IPR041071">
    <property type="entry name" value="DAHP_snth_FXD"/>
</dbReference>
<dbReference type="Pfam" id="PF00793">
    <property type="entry name" value="DAHP_synth_1"/>
    <property type="match status" value="1"/>
</dbReference>
<dbReference type="PANTHER" id="PTHR43018">
    <property type="entry name" value="PHOSPHO-2-DEHYDRO-3-DEOXYHEPTONATE ALDOLASE"/>
    <property type="match status" value="1"/>
</dbReference>
<dbReference type="NCBIfam" id="TIGR01361">
    <property type="entry name" value="DAHP_synth_Bsub"/>
    <property type="match status" value="1"/>
</dbReference>
<dbReference type="RefSeq" id="WP_212689938.1">
    <property type="nucleotide sequence ID" value="NZ_CP058561.1"/>
</dbReference>
<evidence type="ECO:0000256" key="1">
    <source>
        <dbReference type="ARBA" id="ARBA00022679"/>
    </source>
</evidence>
<dbReference type="KEGG" id="vgu:HYG85_12480"/>
<reference evidence="4 5" key="1">
    <citation type="submission" date="2020-07" db="EMBL/GenBank/DDBJ databases">
        <title>Vallitalea guaymasensis genome.</title>
        <authorList>
            <person name="Postec A."/>
        </authorList>
    </citation>
    <scope>NUCLEOTIDE SEQUENCE [LARGE SCALE GENOMIC DNA]</scope>
    <source>
        <strain evidence="4 5">Ra1766G1</strain>
    </source>
</reference>
<keyword evidence="5" id="KW-1185">Reference proteome</keyword>
<dbReference type="InterPro" id="IPR013785">
    <property type="entry name" value="Aldolase_TIM"/>
</dbReference>
<dbReference type="GO" id="GO:0009073">
    <property type="term" value="P:aromatic amino acid family biosynthetic process"/>
    <property type="evidence" value="ECO:0007669"/>
    <property type="project" value="InterPro"/>
</dbReference>
<sequence length="329" mass="36026">MVIVMKAKTPRANIDKLIKKLEDMGLGVHETIGQNYSILGLIGDTSKLNKEQIEVYDDVEKVMRVQHPFKLASRLFHPEDSVITVGNTKVGGDNLTIIAGPCSVETEEQMIEVARDVKRAGATLLRGGAYKPRSSPYSFQGLGEDGLKLLKKASEETGLPIVTEAICLDTIDVVAKYSDVIQIGARNMQNFALLKKAGKLGKPVLLKRGLSATIEEWLMAAEYIMSEGNEDVILCERGIRTFETYTRNTLDLSAIPVIKEISHLPIIVDPSHATGKWKMVRPLSKGAVAVGADGLMIEVHNNPECALCDGAQSLKPSKFKELMDELKIV</sequence>
<proteinExistence type="predicted"/>
<gene>
    <name evidence="4" type="primary">aroF</name>
    <name evidence="4" type="ORF">HYG85_12480</name>
</gene>
<dbReference type="SUPFAM" id="SSF51569">
    <property type="entry name" value="Aldolase"/>
    <property type="match status" value="1"/>
</dbReference>
<dbReference type="Gene3D" id="3.30.70.1140">
    <property type="entry name" value="Phospho-2-dehydro-3-deoxyheptonate aldolase, domain 1"/>
    <property type="match status" value="1"/>
</dbReference>
<dbReference type="InterPro" id="IPR006218">
    <property type="entry name" value="DAHP1/KDSA"/>
</dbReference>
<protein>
    <submittedName>
        <fullName evidence="4">3-deoxy-7-phosphoheptulonate synthase</fullName>
        <ecNumber evidence="4">2.5.1.54</ecNumber>
    </submittedName>
</protein>
<keyword evidence="1 4" id="KW-0808">Transferase</keyword>
<dbReference type="EMBL" id="CP058561">
    <property type="protein sequence ID" value="QUH29672.1"/>
    <property type="molecule type" value="Genomic_DNA"/>
</dbReference>
<dbReference type="InterPro" id="IPR006268">
    <property type="entry name" value="DAHP_syn_2"/>
</dbReference>
<dbReference type="InterPro" id="IPR052899">
    <property type="entry name" value="Class-I_DAHP_synthase"/>
</dbReference>
<dbReference type="PANTHER" id="PTHR43018:SF3">
    <property type="entry name" value="CARBOXYSOME FORMATION PROTEIN"/>
    <property type="match status" value="1"/>
</dbReference>
<dbReference type="NCBIfam" id="NF009239">
    <property type="entry name" value="PRK12595.1"/>
    <property type="match status" value="1"/>
</dbReference>
<dbReference type="GO" id="GO:0016832">
    <property type="term" value="F:aldehyde-lyase activity"/>
    <property type="evidence" value="ECO:0007669"/>
    <property type="project" value="InterPro"/>
</dbReference>
<evidence type="ECO:0000259" key="3">
    <source>
        <dbReference type="Pfam" id="PF18152"/>
    </source>
</evidence>
<evidence type="ECO:0000313" key="5">
    <source>
        <dbReference type="Proteomes" id="UP000677305"/>
    </source>
</evidence>
<dbReference type="NCBIfam" id="NF006421">
    <property type="entry name" value="PRK08673.1"/>
    <property type="match status" value="1"/>
</dbReference>
<feature type="domain" description="DAHP synthetase I/KDSA" evidence="2">
    <location>
        <begin position="88"/>
        <end position="324"/>
    </location>
</feature>
<evidence type="ECO:0000313" key="4">
    <source>
        <dbReference type="EMBL" id="QUH29672.1"/>
    </source>
</evidence>
<feature type="domain" description="DAHP synthase ferredoxin-like" evidence="3">
    <location>
        <begin position="1"/>
        <end position="66"/>
    </location>
</feature>
<evidence type="ECO:0000259" key="2">
    <source>
        <dbReference type="Pfam" id="PF00793"/>
    </source>
</evidence>
<dbReference type="AlphaFoldDB" id="A0A8J8MB38"/>
<dbReference type="Proteomes" id="UP000677305">
    <property type="component" value="Chromosome"/>
</dbReference>
<dbReference type="GO" id="GO:0003849">
    <property type="term" value="F:3-deoxy-7-phosphoheptulonate synthase activity"/>
    <property type="evidence" value="ECO:0007669"/>
    <property type="project" value="UniProtKB-EC"/>
</dbReference>